<dbReference type="AlphaFoldDB" id="A0A2A6BHX5"/>
<dbReference type="Gene3D" id="2.60.40.10">
    <property type="entry name" value="Immunoglobulins"/>
    <property type="match status" value="4"/>
</dbReference>
<dbReference type="SUPFAM" id="SSF48726">
    <property type="entry name" value="Immunoglobulin"/>
    <property type="match status" value="1"/>
</dbReference>
<organism evidence="3 4">
    <name type="scientific">Pristionchus pacificus</name>
    <name type="common">Parasitic nematode worm</name>
    <dbReference type="NCBI Taxonomy" id="54126"/>
    <lineage>
        <taxon>Eukaryota</taxon>
        <taxon>Metazoa</taxon>
        <taxon>Ecdysozoa</taxon>
        <taxon>Nematoda</taxon>
        <taxon>Chromadorea</taxon>
        <taxon>Rhabditida</taxon>
        <taxon>Rhabditina</taxon>
        <taxon>Diplogasteromorpha</taxon>
        <taxon>Diplogasteroidea</taxon>
        <taxon>Neodiplogasteridae</taxon>
        <taxon>Pristionchus</taxon>
    </lineage>
</organism>
<name>A0A2A6BHX5_PRIPA</name>
<gene>
    <name evidence="3" type="primary">WBGene00281232</name>
</gene>
<protein>
    <submittedName>
        <fullName evidence="3">Fibronectin domain-containing protein</fullName>
    </submittedName>
</protein>
<feature type="region of interest" description="Disordered" evidence="2">
    <location>
        <begin position="352"/>
        <end position="387"/>
    </location>
</feature>
<evidence type="ECO:0000256" key="1">
    <source>
        <dbReference type="ARBA" id="ARBA00022737"/>
    </source>
</evidence>
<dbReference type="InterPro" id="IPR036116">
    <property type="entry name" value="FN3_sf"/>
</dbReference>
<dbReference type="OrthoDB" id="504170at2759"/>
<proteinExistence type="predicted"/>
<dbReference type="Proteomes" id="UP000005239">
    <property type="component" value="Unassembled WGS sequence"/>
</dbReference>
<dbReference type="InterPro" id="IPR003961">
    <property type="entry name" value="FN3_dom"/>
</dbReference>
<dbReference type="SUPFAM" id="SSF49265">
    <property type="entry name" value="Fibronectin type III"/>
    <property type="match status" value="2"/>
</dbReference>
<keyword evidence="1" id="KW-0677">Repeat</keyword>
<dbReference type="InterPro" id="IPR036179">
    <property type="entry name" value="Ig-like_dom_sf"/>
</dbReference>
<dbReference type="InterPro" id="IPR013783">
    <property type="entry name" value="Ig-like_fold"/>
</dbReference>
<keyword evidence="4" id="KW-1185">Reference proteome</keyword>
<evidence type="ECO:0000313" key="3">
    <source>
        <dbReference type="EnsemblMetazoa" id="PPA42863.1"/>
    </source>
</evidence>
<feature type="region of interest" description="Disordered" evidence="2">
    <location>
        <begin position="307"/>
        <end position="327"/>
    </location>
</feature>
<dbReference type="PROSITE" id="PS50853">
    <property type="entry name" value="FN3"/>
    <property type="match status" value="1"/>
</dbReference>
<dbReference type="SMART" id="SM00060">
    <property type="entry name" value="FN3"/>
    <property type="match status" value="2"/>
</dbReference>
<dbReference type="EnsemblMetazoa" id="PPA42863.1">
    <property type="protein sequence ID" value="PPA42863.1"/>
    <property type="gene ID" value="WBGene00281232"/>
</dbReference>
<evidence type="ECO:0000313" key="4">
    <source>
        <dbReference type="Proteomes" id="UP000005239"/>
    </source>
</evidence>
<feature type="compositionally biased region" description="Basic and acidic residues" evidence="2">
    <location>
        <begin position="28"/>
        <end position="44"/>
    </location>
</feature>
<feature type="region of interest" description="Disordered" evidence="2">
    <location>
        <begin position="28"/>
        <end position="55"/>
    </location>
</feature>
<feature type="compositionally biased region" description="Basic and acidic residues" evidence="2">
    <location>
        <begin position="358"/>
        <end position="378"/>
    </location>
</feature>
<accession>A0A8R1Z7G3</accession>
<evidence type="ECO:0000256" key="2">
    <source>
        <dbReference type="SAM" id="MobiDB-lite"/>
    </source>
</evidence>
<dbReference type="PANTHER" id="PTHR13817:SF151">
    <property type="entry name" value="TITIN"/>
    <property type="match status" value="1"/>
</dbReference>
<dbReference type="CDD" id="cd00063">
    <property type="entry name" value="FN3"/>
    <property type="match status" value="3"/>
</dbReference>
<dbReference type="InterPro" id="IPR050964">
    <property type="entry name" value="Striated_Muscle_Regulatory"/>
</dbReference>
<dbReference type="PANTHER" id="PTHR13817">
    <property type="entry name" value="TITIN"/>
    <property type="match status" value="1"/>
</dbReference>
<reference evidence="3" key="2">
    <citation type="submission" date="2022-06" db="UniProtKB">
        <authorList>
            <consortium name="EnsemblMetazoa"/>
        </authorList>
    </citation>
    <scope>IDENTIFICATION</scope>
    <source>
        <strain evidence="3">PS312</strain>
    </source>
</reference>
<accession>A0A2A6BHX5</accession>
<reference evidence="4" key="1">
    <citation type="journal article" date="2008" name="Nat. Genet.">
        <title>The Pristionchus pacificus genome provides a unique perspective on nematode lifestyle and parasitism.</title>
        <authorList>
            <person name="Dieterich C."/>
            <person name="Clifton S.W."/>
            <person name="Schuster L.N."/>
            <person name="Chinwalla A."/>
            <person name="Delehaunty K."/>
            <person name="Dinkelacker I."/>
            <person name="Fulton L."/>
            <person name="Fulton R."/>
            <person name="Godfrey J."/>
            <person name="Minx P."/>
            <person name="Mitreva M."/>
            <person name="Roeseler W."/>
            <person name="Tian H."/>
            <person name="Witte H."/>
            <person name="Yang S.P."/>
            <person name="Wilson R.K."/>
            <person name="Sommer R.J."/>
        </authorList>
    </citation>
    <scope>NUCLEOTIDE SEQUENCE [LARGE SCALE GENOMIC DNA]</scope>
    <source>
        <strain evidence="4">PS312</strain>
    </source>
</reference>
<sequence length="387" mass="43146">MNIITIKMSKSYLNRLCGQNVEWDVPVRGEPPPEKVWTDHSDRSRSRHRIRGGTKTDPCRYQTPTFWFQVPDDDGGMPIDHYEIEKMDTGRWVPVGRSEVLWFGTKPSHFRVRAVNKVGESEALTTASTILAKNPYDTPEKMDVPEVTDWDAVSVVASWLSCSTTPSTHNGPLKIVNVTKDGCDLDWQAPGIRWMDRYRKLTTVLHVDNLTPGHEYKFRVKAVSRYGDSDPFEGNKSIIAKDPFDTANNPGPPDIIDWDTDHTDLQWTPCSDDRAAPIEGYLMEYKAGPVGDCIAGLQLRIKAINKAGQSSPSDSSRTLVNSGRNDSGTYKIVATNEVGKNEAEMYVNVLDVPGESKGPLKENDVKKDGCVHNWRPPEDDGGMVPGS</sequence>